<dbReference type="Proteomes" id="UP000018144">
    <property type="component" value="Unassembled WGS sequence"/>
</dbReference>
<accession>U4LKL5</accession>
<dbReference type="AlphaFoldDB" id="U4LKL5"/>
<proteinExistence type="predicted"/>
<sequence>MVGMHTAIDGVLHMRQQYMAGAGGVMRTLMNIYPEINQQSKIFTIIDIGGTLSGFYPLRGGWEAFWNMGNRGQIIALASPHDEEGDFRANGRKLVIIMRH</sequence>
<reference evidence="1 2" key="1">
    <citation type="journal article" date="2013" name="PLoS Genet.">
        <title>The genome and development-dependent transcriptomes of Pyronema confluens: a window into fungal evolution.</title>
        <authorList>
            <person name="Traeger S."/>
            <person name="Altegoer F."/>
            <person name="Freitag M."/>
            <person name="Gabaldon T."/>
            <person name="Kempken F."/>
            <person name="Kumar A."/>
            <person name="Marcet-Houben M."/>
            <person name="Poggeler S."/>
            <person name="Stajich J.E."/>
            <person name="Nowrousian M."/>
        </authorList>
    </citation>
    <scope>NUCLEOTIDE SEQUENCE [LARGE SCALE GENOMIC DNA]</scope>
    <source>
        <strain evidence="2">CBS 100304</strain>
        <tissue evidence="1">Vegetative mycelium</tissue>
    </source>
</reference>
<dbReference type="EMBL" id="HF935789">
    <property type="protein sequence ID" value="CCX13211.1"/>
    <property type="molecule type" value="Genomic_DNA"/>
</dbReference>
<evidence type="ECO:0000313" key="2">
    <source>
        <dbReference type="Proteomes" id="UP000018144"/>
    </source>
</evidence>
<evidence type="ECO:0000313" key="1">
    <source>
        <dbReference type="EMBL" id="CCX13211.1"/>
    </source>
</evidence>
<name>U4LKL5_PYROM</name>
<gene>
    <name evidence="1" type="ORF">PCON_12804</name>
</gene>
<organism evidence="1 2">
    <name type="scientific">Pyronema omphalodes (strain CBS 100304)</name>
    <name type="common">Pyronema confluens</name>
    <dbReference type="NCBI Taxonomy" id="1076935"/>
    <lineage>
        <taxon>Eukaryota</taxon>
        <taxon>Fungi</taxon>
        <taxon>Dikarya</taxon>
        <taxon>Ascomycota</taxon>
        <taxon>Pezizomycotina</taxon>
        <taxon>Pezizomycetes</taxon>
        <taxon>Pezizales</taxon>
        <taxon>Pyronemataceae</taxon>
        <taxon>Pyronema</taxon>
    </lineage>
</organism>
<keyword evidence="2" id="KW-1185">Reference proteome</keyword>
<protein>
    <submittedName>
        <fullName evidence="1">Uncharacterized protein</fullName>
    </submittedName>
</protein>